<organism evidence="2 3">
    <name type="scientific">Blumeria graminis f. sp. hordei (strain DH14)</name>
    <name type="common">Barley powdery mildew</name>
    <name type="synonym">Oidium monilioides f. sp. hordei</name>
    <dbReference type="NCBI Taxonomy" id="546991"/>
    <lineage>
        <taxon>Eukaryota</taxon>
        <taxon>Fungi</taxon>
        <taxon>Dikarya</taxon>
        <taxon>Ascomycota</taxon>
        <taxon>Pezizomycotina</taxon>
        <taxon>Leotiomycetes</taxon>
        <taxon>Erysiphales</taxon>
        <taxon>Erysiphaceae</taxon>
        <taxon>Blumeria</taxon>
        <taxon>Blumeria hordei</taxon>
    </lineage>
</organism>
<dbReference type="OrthoDB" id="3541874at2759"/>
<dbReference type="InParanoid" id="N1JKW7"/>
<keyword evidence="3" id="KW-1185">Reference proteome</keyword>
<dbReference type="Proteomes" id="UP000015441">
    <property type="component" value="Unassembled WGS sequence"/>
</dbReference>
<gene>
    <name evidence="2" type="ORF">BGHDH14_bgh01849</name>
</gene>
<name>N1JKW7_BLUG1</name>
<dbReference type="AlphaFoldDB" id="N1JKW7"/>
<evidence type="ECO:0000313" key="3">
    <source>
        <dbReference type="Proteomes" id="UP000015441"/>
    </source>
</evidence>
<comment type="caution">
    <text evidence="2">The sequence shown here is derived from an EMBL/GenBank/DDBJ whole genome shotgun (WGS) entry which is preliminary data.</text>
</comment>
<evidence type="ECO:0000256" key="1">
    <source>
        <dbReference type="SAM" id="MobiDB-lite"/>
    </source>
</evidence>
<evidence type="ECO:0000313" key="2">
    <source>
        <dbReference type="EMBL" id="CCU81119.1"/>
    </source>
</evidence>
<sequence length="360" mass="39383">MAVQKKRISTTGATVENLDRCLAAAVFVPFIGFESSPVPPSQSAPPKPSQPAARNARALQRIQAHQDVVRGQMMATILQQAERLKAAAKQEIEASHGYKVQLEDGEVCETSDVGESPEVEDMFRRLTAPLQPGKNYELASSTPFLDSPIIAAVTPPEPARDPAALERQIRQHLAQQLHTLLREGIQRLEQYDLHCCSVREQCEASLASSYKASCPESPRRASLPSSNASRRTSVEVARLSNGMPVSMERAPVRKLESLGELTRRIQITRAPSSLPAPVLPLESSLRLSRPPCPGPKFPATRSEPYHSVNASGCRTTVREIPVNSSQFLSSLTLPRRSPSISFIGECWADGPRVWAPGWDT</sequence>
<reference evidence="2 3" key="1">
    <citation type="journal article" date="2010" name="Science">
        <title>Genome expansion and gene loss in powdery mildew fungi reveal tradeoffs in extreme parasitism.</title>
        <authorList>
            <person name="Spanu P.D."/>
            <person name="Abbott J.C."/>
            <person name="Amselem J."/>
            <person name="Burgis T.A."/>
            <person name="Soanes D.M."/>
            <person name="Stueber K."/>
            <person name="Ver Loren van Themaat E."/>
            <person name="Brown J.K.M."/>
            <person name="Butcher S.A."/>
            <person name="Gurr S.J."/>
            <person name="Lebrun M.-H."/>
            <person name="Ridout C.J."/>
            <person name="Schulze-Lefert P."/>
            <person name="Talbot N.J."/>
            <person name="Ahmadinejad N."/>
            <person name="Ametz C."/>
            <person name="Barton G.R."/>
            <person name="Benjdia M."/>
            <person name="Bidzinski P."/>
            <person name="Bindschedler L.V."/>
            <person name="Both M."/>
            <person name="Brewer M.T."/>
            <person name="Cadle-Davidson L."/>
            <person name="Cadle-Davidson M.M."/>
            <person name="Collemare J."/>
            <person name="Cramer R."/>
            <person name="Frenkel O."/>
            <person name="Godfrey D."/>
            <person name="Harriman J."/>
            <person name="Hoede C."/>
            <person name="King B.C."/>
            <person name="Klages S."/>
            <person name="Kleemann J."/>
            <person name="Knoll D."/>
            <person name="Koti P.S."/>
            <person name="Kreplak J."/>
            <person name="Lopez-Ruiz F.J."/>
            <person name="Lu X."/>
            <person name="Maekawa T."/>
            <person name="Mahanil S."/>
            <person name="Micali C."/>
            <person name="Milgroom M.G."/>
            <person name="Montana G."/>
            <person name="Noir S."/>
            <person name="O'Connell R.J."/>
            <person name="Oberhaensli S."/>
            <person name="Parlange F."/>
            <person name="Pedersen C."/>
            <person name="Quesneville H."/>
            <person name="Reinhardt R."/>
            <person name="Rott M."/>
            <person name="Sacristan S."/>
            <person name="Schmidt S.M."/>
            <person name="Schoen M."/>
            <person name="Skamnioti P."/>
            <person name="Sommer H."/>
            <person name="Stephens A."/>
            <person name="Takahara H."/>
            <person name="Thordal-Christensen H."/>
            <person name="Vigouroux M."/>
            <person name="Wessling R."/>
            <person name="Wicker T."/>
            <person name="Panstruga R."/>
        </authorList>
    </citation>
    <scope>NUCLEOTIDE SEQUENCE [LARGE SCALE GENOMIC DNA]</scope>
    <source>
        <strain evidence="2">DH14</strain>
    </source>
</reference>
<proteinExistence type="predicted"/>
<dbReference type="HOGENOM" id="CLU_769429_0_0_1"/>
<accession>N1JKW7</accession>
<protein>
    <submittedName>
        <fullName evidence="2">Putative powdery mildew-specific protein</fullName>
    </submittedName>
</protein>
<feature type="region of interest" description="Disordered" evidence="1">
    <location>
        <begin position="213"/>
        <end position="234"/>
    </location>
</feature>
<dbReference type="EMBL" id="CAUH01004848">
    <property type="protein sequence ID" value="CCU81119.1"/>
    <property type="molecule type" value="Genomic_DNA"/>
</dbReference>